<proteinExistence type="predicted"/>
<dbReference type="SUPFAM" id="SSF55781">
    <property type="entry name" value="GAF domain-like"/>
    <property type="match status" value="1"/>
</dbReference>
<evidence type="ECO:0000256" key="3">
    <source>
        <dbReference type="ARBA" id="ARBA00023163"/>
    </source>
</evidence>
<dbReference type="Gene3D" id="3.30.450.40">
    <property type="match status" value="1"/>
</dbReference>
<dbReference type="RefSeq" id="WP_246190155.1">
    <property type="nucleotide sequence ID" value="NZ_CABPSQ010000002.1"/>
</dbReference>
<dbReference type="GO" id="GO:0003677">
    <property type="term" value="F:DNA binding"/>
    <property type="evidence" value="ECO:0007669"/>
    <property type="project" value="UniProtKB-KW"/>
</dbReference>
<feature type="compositionally biased region" description="Basic and acidic residues" evidence="4">
    <location>
        <begin position="278"/>
        <end position="290"/>
    </location>
</feature>
<keyword evidence="1" id="KW-0805">Transcription regulation</keyword>
<keyword evidence="3" id="KW-0804">Transcription</keyword>
<dbReference type="AlphaFoldDB" id="A0A5E4ZVE3"/>
<dbReference type="Pfam" id="PF09339">
    <property type="entry name" value="HTH_IclR"/>
    <property type="match status" value="1"/>
</dbReference>
<accession>A0A5E4ZVE3</accession>
<dbReference type="InterPro" id="IPR050707">
    <property type="entry name" value="HTH_MetabolicPath_Reg"/>
</dbReference>
<dbReference type="EMBL" id="CABPSQ010000002">
    <property type="protein sequence ID" value="VVE65361.1"/>
    <property type="molecule type" value="Genomic_DNA"/>
</dbReference>
<dbReference type="InterPro" id="IPR005471">
    <property type="entry name" value="Tscrpt_reg_IclR_N"/>
</dbReference>
<dbReference type="Proteomes" id="UP000414136">
    <property type="component" value="Unassembled WGS sequence"/>
</dbReference>
<evidence type="ECO:0000259" key="5">
    <source>
        <dbReference type="PROSITE" id="PS51077"/>
    </source>
</evidence>
<dbReference type="InterPro" id="IPR036390">
    <property type="entry name" value="WH_DNA-bd_sf"/>
</dbReference>
<evidence type="ECO:0000256" key="2">
    <source>
        <dbReference type="ARBA" id="ARBA00023125"/>
    </source>
</evidence>
<protein>
    <submittedName>
        <fullName evidence="7">IclR family transcriptional regulator</fullName>
    </submittedName>
</protein>
<name>A0A5E4ZVE3_9BURK</name>
<dbReference type="InterPro" id="IPR036388">
    <property type="entry name" value="WH-like_DNA-bd_sf"/>
</dbReference>
<dbReference type="GO" id="GO:0003700">
    <property type="term" value="F:DNA-binding transcription factor activity"/>
    <property type="evidence" value="ECO:0007669"/>
    <property type="project" value="TreeGrafter"/>
</dbReference>
<keyword evidence="2" id="KW-0238">DNA-binding</keyword>
<dbReference type="SMART" id="SM00346">
    <property type="entry name" value="HTH_ICLR"/>
    <property type="match status" value="1"/>
</dbReference>
<feature type="domain" description="IclR-ED" evidence="6">
    <location>
        <begin position="87"/>
        <end position="271"/>
    </location>
</feature>
<dbReference type="Gene3D" id="1.10.10.10">
    <property type="entry name" value="Winged helix-like DNA-binding domain superfamily/Winged helix DNA-binding domain"/>
    <property type="match status" value="1"/>
</dbReference>
<feature type="compositionally biased region" description="Basic and acidic residues" evidence="4">
    <location>
        <begin position="305"/>
        <end position="318"/>
    </location>
</feature>
<dbReference type="PANTHER" id="PTHR30136:SF24">
    <property type="entry name" value="HTH-TYPE TRANSCRIPTIONAL REPRESSOR ALLR"/>
    <property type="match status" value="1"/>
</dbReference>
<organism evidence="7 8">
    <name type="scientific">Pandoraea captiosa</name>
    <dbReference type="NCBI Taxonomy" id="2508302"/>
    <lineage>
        <taxon>Bacteria</taxon>
        <taxon>Pseudomonadati</taxon>
        <taxon>Pseudomonadota</taxon>
        <taxon>Betaproteobacteria</taxon>
        <taxon>Burkholderiales</taxon>
        <taxon>Burkholderiaceae</taxon>
        <taxon>Pandoraea</taxon>
    </lineage>
</organism>
<sequence length="318" mass="34468">MRATRDTGTLDDADLRASDEARNLRALAVIERLALAGQPYTLSQLASRLAIPKATLMRLIEALEVCGYVSHVPDSRGAERGLSLGPRAARLALVTLANNNFTRAARSLLRALVDRVGETVNLTALDGDEVLYIERVETNEPLRMQMHPGMRVPLHCTASGKLFLSQMPAAQRREVISRLSLRRMTPRTITDASLLDAELDRLAARGIGIDNEEFVRGMVAVGVPVRAPDDAHVRAVLAVHGPTARVTLEQLMGLVPTLRETATALAPLLDWQRASKEEALAKREQAEKSHAANFAKDANDANDANDAKAGRTEGAKAV</sequence>
<feature type="region of interest" description="Disordered" evidence="4">
    <location>
        <begin position="278"/>
        <end position="318"/>
    </location>
</feature>
<dbReference type="PANTHER" id="PTHR30136">
    <property type="entry name" value="HELIX-TURN-HELIX TRANSCRIPTIONAL REGULATOR, ICLR FAMILY"/>
    <property type="match status" value="1"/>
</dbReference>
<evidence type="ECO:0000313" key="8">
    <source>
        <dbReference type="Proteomes" id="UP000414136"/>
    </source>
</evidence>
<evidence type="ECO:0000313" key="7">
    <source>
        <dbReference type="EMBL" id="VVE65361.1"/>
    </source>
</evidence>
<evidence type="ECO:0000259" key="6">
    <source>
        <dbReference type="PROSITE" id="PS51078"/>
    </source>
</evidence>
<dbReference type="InterPro" id="IPR014757">
    <property type="entry name" value="Tscrpt_reg_IclR_C"/>
</dbReference>
<evidence type="ECO:0000256" key="1">
    <source>
        <dbReference type="ARBA" id="ARBA00023015"/>
    </source>
</evidence>
<feature type="domain" description="HTH iclR-type" evidence="5">
    <location>
        <begin position="20"/>
        <end position="86"/>
    </location>
</feature>
<dbReference type="PROSITE" id="PS51078">
    <property type="entry name" value="ICLR_ED"/>
    <property type="match status" value="1"/>
</dbReference>
<reference evidence="7 8" key="1">
    <citation type="submission" date="2019-08" db="EMBL/GenBank/DDBJ databases">
        <authorList>
            <person name="Peeters C."/>
        </authorList>
    </citation>
    <scope>NUCLEOTIDE SEQUENCE [LARGE SCALE GENOMIC DNA]</scope>
    <source>
        <strain evidence="7 8">LMG 31118</strain>
    </source>
</reference>
<dbReference type="Pfam" id="PF01614">
    <property type="entry name" value="IclR_C"/>
    <property type="match status" value="1"/>
</dbReference>
<gene>
    <name evidence="7" type="ORF">PCA31118_01988</name>
</gene>
<evidence type="ECO:0000256" key="4">
    <source>
        <dbReference type="SAM" id="MobiDB-lite"/>
    </source>
</evidence>
<dbReference type="PROSITE" id="PS51077">
    <property type="entry name" value="HTH_ICLR"/>
    <property type="match status" value="1"/>
</dbReference>
<dbReference type="GO" id="GO:0045892">
    <property type="term" value="P:negative regulation of DNA-templated transcription"/>
    <property type="evidence" value="ECO:0007669"/>
    <property type="project" value="TreeGrafter"/>
</dbReference>
<dbReference type="SUPFAM" id="SSF46785">
    <property type="entry name" value="Winged helix' DNA-binding domain"/>
    <property type="match status" value="1"/>
</dbReference>
<dbReference type="InterPro" id="IPR029016">
    <property type="entry name" value="GAF-like_dom_sf"/>
</dbReference>
<feature type="compositionally biased region" description="Low complexity" evidence="4">
    <location>
        <begin position="291"/>
        <end position="304"/>
    </location>
</feature>
<keyword evidence="8" id="KW-1185">Reference proteome</keyword>